<name>A0A814KSB6_9BILA</name>
<dbReference type="EMBL" id="CAJOBH010000028">
    <property type="protein sequence ID" value="CAF3750812.1"/>
    <property type="molecule type" value="Genomic_DNA"/>
</dbReference>
<dbReference type="Proteomes" id="UP000663824">
    <property type="component" value="Unassembled WGS sequence"/>
</dbReference>
<dbReference type="EMBL" id="CAJNRE010008292">
    <property type="protein sequence ID" value="CAF2071991.1"/>
    <property type="molecule type" value="Genomic_DNA"/>
</dbReference>
<proteinExistence type="predicted"/>
<gene>
    <name evidence="3" type="ORF">BYL167_LOCUS321</name>
    <name evidence="1" type="ORF">CJN711_LOCUS4960</name>
    <name evidence="2" type="ORF">MBJ925_LOCUS16888</name>
</gene>
<dbReference type="EMBL" id="CAJNOV010001251">
    <property type="protein sequence ID" value="CAF1055404.1"/>
    <property type="molecule type" value="Genomic_DNA"/>
</dbReference>
<evidence type="ECO:0000313" key="2">
    <source>
        <dbReference type="EMBL" id="CAF2071991.1"/>
    </source>
</evidence>
<dbReference type="Proteomes" id="UP000663855">
    <property type="component" value="Unassembled WGS sequence"/>
</dbReference>
<sequence>MIQISAQFFTIFIIFYMIINQYNVDCQSAIVILSDQENTSLILSSLLSYTSELTINILNQTFLSSFTSLDNSTSTDSITTVTITTASPSIITNDITVESSTNTYMTRSPLINTSSTTSETISTIAKTTSVTITIATSQTEYSSASSNYIIKHQETIIFFIVIHFLW</sequence>
<dbReference type="AlphaFoldDB" id="A0A814KSB6"/>
<reference evidence="1" key="1">
    <citation type="submission" date="2021-02" db="EMBL/GenBank/DDBJ databases">
        <authorList>
            <person name="Nowell W R."/>
        </authorList>
    </citation>
    <scope>NUCLEOTIDE SEQUENCE</scope>
</reference>
<comment type="caution">
    <text evidence="1">The sequence shown here is derived from an EMBL/GenBank/DDBJ whole genome shotgun (WGS) entry which is preliminary data.</text>
</comment>
<evidence type="ECO:0000313" key="3">
    <source>
        <dbReference type="EMBL" id="CAF3750812.1"/>
    </source>
</evidence>
<evidence type="ECO:0000313" key="1">
    <source>
        <dbReference type="EMBL" id="CAF1055404.1"/>
    </source>
</evidence>
<organism evidence="1 4">
    <name type="scientific">Rotaria magnacalcarata</name>
    <dbReference type="NCBI Taxonomy" id="392030"/>
    <lineage>
        <taxon>Eukaryota</taxon>
        <taxon>Metazoa</taxon>
        <taxon>Spiralia</taxon>
        <taxon>Gnathifera</taxon>
        <taxon>Rotifera</taxon>
        <taxon>Eurotatoria</taxon>
        <taxon>Bdelloidea</taxon>
        <taxon>Philodinida</taxon>
        <taxon>Philodinidae</taxon>
        <taxon>Rotaria</taxon>
    </lineage>
</organism>
<accession>A0A814KSB6</accession>
<dbReference type="Proteomes" id="UP000681967">
    <property type="component" value="Unassembled WGS sequence"/>
</dbReference>
<evidence type="ECO:0000313" key="4">
    <source>
        <dbReference type="Proteomes" id="UP000663855"/>
    </source>
</evidence>
<protein>
    <submittedName>
        <fullName evidence="1">Uncharacterized protein</fullName>
    </submittedName>
</protein>